<feature type="chain" id="PRO_5020240374" evidence="2">
    <location>
        <begin position="27"/>
        <end position="438"/>
    </location>
</feature>
<protein>
    <submittedName>
        <fullName evidence="3">Tetratricopeptide repeat protein</fullName>
    </submittedName>
</protein>
<dbReference type="SMART" id="SM00028">
    <property type="entry name" value="TPR"/>
    <property type="match status" value="5"/>
</dbReference>
<organism evidence="3 4">
    <name type="scientific">Tahibacter aquaticus</name>
    <dbReference type="NCBI Taxonomy" id="520092"/>
    <lineage>
        <taxon>Bacteria</taxon>
        <taxon>Pseudomonadati</taxon>
        <taxon>Pseudomonadota</taxon>
        <taxon>Gammaproteobacteria</taxon>
        <taxon>Lysobacterales</taxon>
        <taxon>Rhodanobacteraceae</taxon>
        <taxon>Tahibacter</taxon>
    </lineage>
</organism>
<proteinExistence type="predicted"/>
<gene>
    <name evidence="3" type="ORF">DFR29_102180</name>
</gene>
<comment type="caution">
    <text evidence="3">The sequence shown here is derived from an EMBL/GenBank/DDBJ whole genome shotgun (WGS) entry which is preliminary data.</text>
</comment>
<dbReference type="Gene3D" id="1.25.40.10">
    <property type="entry name" value="Tetratricopeptide repeat domain"/>
    <property type="match status" value="3"/>
</dbReference>
<keyword evidence="4" id="KW-1185">Reference proteome</keyword>
<sequence>MHAPNVKKLVLCIGAVGLLAAGVASASRVPGERSSEQRPSKSSSKEEKNAYPNSKRVDPKTDMPGSLGTKLNKAQEAAADGDADKAIGLIEEVIGDKKVTPYAKAFALYLRSNAKWEKEDGAGAIADLKEAIAIDALPNSNQFPALYTLAQFQLQEEQYTDSIKSVDQYIELSGDKKPEAIAIKGNALYRADRFQEAIDTLKLAIATSDKPQESWNQILMASYFELNQYGEAAKLSEAQLAKNPTDKKLIQQLASIYVNNEQNDKALKLLSDAKAKGLITTADDYKLLAQLYGQAEKPAEGAALLEEGFGKGAIPPSYEMYKLLGDSYSLADNEAKAIDAYGKASPLAKDGEADLLRGQLQVNNQQWAPAKESLTKAISRGVKRQGAAYVLLGNAENELGNKAAAIAAMEKAKGYDETREMAGTWLKMIKGGGVPKKK</sequence>
<dbReference type="Proteomes" id="UP000295293">
    <property type="component" value="Unassembled WGS sequence"/>
</dbReference>
<dbReference type="SUPFAM" id="SSF48452">
    <property type="entry name" value="TPR-like"/>
    <property type="match status" value="2"/>
</dbReference>
<evidence type="ECO:0000256" key="1">
    <source>
        <dbReference type="SAM" id="MobiDB-lite"/>
    </source>
</evidence>
<dbReference type="RefSeq" id="WP_133817242.1">
    <property type="nucleotide sequence ID" value="NZ_SNZH01000002.1"/>
</dbReference>
<keyword evidence="2" id="KW-0732">Signal</keyword>
<dbReference type="Pfam" id="PF14559">
    <property type="entry name" value="TPR_19"/>
    <property type="match status" value="1"/>
</dbReference>
<dbReference type="InterPro" id="IPR011990">
    <property type="entry name" value="TPR-like_helical_dom_sf"/>
</dbReference>
<accession>A0A4R6Z6W5</accession>
<evidence type="ECO:0000256" key="2">
    <source>
        <dbReference type="SAM" id="SignalP"/>
    </source>
</evidence>
<feature type="signal peptide" evidence="2">
    <location>
        <begin position="1"/>
        <end position="26"/>
    </location>
</feature>
<dbReference type="OrthoDB" id="5964849at2"/>
<reference evidence="3 4" key="1">
    <citation type="submission" date="2019-03" db="EMBL/GenBank/DDBJ databases">
        <title>Genomic Encyclopedia of Type Strains, Phase IV (KMG-IV): sequencing the most valuable type-strain genomes for metagenomic binning, comparative biology and taxonomic classification.</title>
        <authorList>
            <person name="Goeker M."/>
        </authorList>
    </citation>
    <scope>NUCLEOTIDE SEQUENCE [LARGE SCALE GENOMIC DNA]</scope>
    <source>
        <strain evidence="3 4">DSM 21667</strain>
    </source>
</reference>
<name>A0A4R6Z6W5_9GAMM</name>
<dbReference type="Pfam" id="PF13432">
    <property type="entry name" value="TPR_16"/>
    <property type="match status" value="1"/>
</dbReference>
<evidence type="ECO:0000313" key="4">
    <source>
        <dbReference type="Proteomes" id="UP000295293"/>
    </source>
</evidence>
<dbReference type="EMBL" id="SNZH01000002">
    <property type="protein sequence ID" value="TDR47520.1"/>
    <property type="molecule type" value="Genomic_DNA"/>
</dbReference>
<dbReference type="AlphaFoldDB" id="A0A4R6Z6W5"/>
<feature type="compositionally biased region" description="Basic and acidic residues" evidence="1">
    <location>
        <begin position="30"/>
        <end position="61"/>
    </location>
</feature>
<evidence type="ECO:0000313" key="3">
    <source>
        <dbReference type="EMBL" id="TDR47520.1"/>
    </source>
</evidence>
<feature type="region of interest" description="Disordered" evidence="1">
    <location>
        <begin position="26"/>
        <end position="75"/>
    </location>
</feature>
<dbReference type="InterPro" id="IPR019734">
    <property type="entry name" value="TPR_rpt"/>
</dbReference>